<keyword evidence="5 6" id="KW-0472">Membrane</keyword>
<feature type="transmembrane region" description="Helical" evidence="6">
    <location>
        <begin position="186"/>
        <end position="208"/>
    </location>
</feature>
<organism evidence="7 8">
    <name type="scientific">Planococcus salinus</name>
    <dbReference type="NCBI Taxonomy" id="1848460"/>
    <lineage>
        <taxon>Bacteria</taxon>
        <taxon>Bacillati</taxon>
        <taxon>Bacillota</taxon>
        <taxon>Bacilli</taxon>
        <taxon>Bacillales</taxon>
        <taxon>Caryophanaceae</taxon>
        <taxon>Planococcus</taxon>
    </lineage>
</organism>
<keyword evidence="4 6" id="KW-1133">Transmembrane helix</keyword>
<dbReference type="Proteomes" id="UP000275473">
    <property type="component" value="Unassembled WGS sequence"/>
</dbReference>
<evidence type="ECO:0000256" key="4">
    <source>
        <dbReference type="ARBA" id="ARBA00022989"/>
    </source>
</evidence>
<accession>A0A3M8P9G6</accession>
<evidence type="ECO:0000256" key="2">
    <source>
        <dbReference type="ARBA" id="ARBA00022475"/>
    </source>
</evidence>
<evidence type="ECO:0000256" key="5">
    <source>
        <dbReference type="ARBA" id="ARBA00023136"/>
    </source>
</evidence>
<dbReference type="OrthoDB" id="5024156at2"/>
<evidence type="ECO:0000256" key="1">
    <source>
        <dbReference type="ARBA" id="ARBA00004651"/>
    </source>
</evidence>
<feature type="transmembrane region" description="Helical" evidence="6">
    <location>
        <begin position="228"/>
        <end position="247"/>
    </location>
</feature>
<feature type="transmembrane region" description="Helical" evidence="6">
    <location>
        <begin position="153"/>
        <end position="179"/>
    </location>
</feature>
<feature type="transmembrane region" description="Helical" evidence="6">
    <location>
        <begin position="15"/>
        <end position="34"/>
    </location>
</feature>
<evidence type="ECO:0000256" key="3">
    <source>
        <dbReference type="ARBA" id="ARBA00022692"/>
    </source>
</evidence>
<dbReference type="GO" id="GO:0005886">
    <property type="term" value="C:plasma membrane"/>
    <property type="evidence" value="ECO:0007669"/>
    <property type="project" value="UniProtKB-SubCell"/>
</dbReference>
<proteinExistence type="predicted"/>
<keyword evidence="2" id="KW-1003">Cell membrane</keyword>
<name>A0A3M8P9G6_9BACL</name>
<gene>
    <name evidence="7" type="ORF">EEX84_06645</name>
</gene>
<comment type="subcellular location">
    <subcellularLocation>
        <location evidence="1">Cell membrane</location>
        <topology evidence="1">Multi-pass membrane protein</topology>
    </subcellularLocation>
</comment>
<sequence length="262" mass="29200">MNGHIQTTGTSFETIAGGIGIAAVLLYFVMAALTGKKFRKWPVHRYFLWSIGVLCAAAAVTGPLAALAHTNFKVHMMGHLLLGMLAPLLMVFGKPMTLLLRSLSTRYARLLTRLFKSRPIRLLSNPLTAATLNIGGLYLLYMTDLYMMTHQSLFLYALVHVHVFLAGYLFTISIIYIDISPHRFSYIYRSVVMILALAGHKILSKYIYANPPSGVSKPEAEAGGMLMYYGGDLIDLALITIFCYQWYKDATPRAFPSMENTD</sequence>
<evidence type="ECO:0000313" key="8">
    <source>
        <dbReference type="Proteomes" id="UP000275473"/>
    </source>
</evidence>
<feature type="transmembrane region" description="Helical" evidence="6">
    <location>
        <begin position="80"/>
        <end position="101"/>
    </location>
</feature>
<dbReference type="EMBL" id="RIAX01000003">
    <property type="protein sequence ID" value="RNF40345.1"/>
    <property type="molecule type" value="Genomic_DNA"/>
</dbReference>
<dbReference type="Pfam" id="PF09678">
    <property type="entry name" value="Caa3_CtaG"/>
    <property type="match status" value="1"/>
</dbReference>
<keyword evidence="3 6" id="KW-0812">Transmembrane</keyword>
<feature type="transmembrane region" description="Helical" evidence="6">
    <location>
        <begin position="122"/>
        <end position="141"/>
    </location>
</feature>
<feature type="transmembrane region" description="Helical" evidence="6">
    <location>
        <begin position="46"/>
        <end position="68"/>
    </location>
</feature>
<evidence type="ECO:0000313" key="7">
    <source>
        <dbReference type="EMBL" id="RNF40345.1"/>
    </source>
</evidence>
<dbReference type="InterPro" id="IPR019108">
    <property type="entry name" value="Caa3_assmbl_CtaG-rel"/>
</dbReference>
<comment type="caution">
    <text evidence="7">The sequence shown here is derived from an EMBL/GenBank/DDBJ whole genome shotgun (WGS) entry which is preliminary data.</text>
</comment>
<dbReference type="AlphaFoldDB" id="A0A3M8P9G6"/>
<keyword evidence="8" id="KW-1185">Reference proteome</keyword>
<evidence type="ECO:0000256" key="6">
    <source>
        <dbReference type="SAM" id="Phobius"/>
    </source>
</evidence>
<protein>
    <submittedName>
        <fullName evidence="7">Cytochrome c oxidase assembly protein</fullName>
    </submittedName>
</protein>
<reference evidence="7 8" key="1">
    <citation type="journal article" date="2018" name="Int. J. Syst. Evol. Microbiol.">
        <title>Planococcus salinus sp. nov., a moderately halophilic bacterium isolated from a saline-alkali soil.</title>
        <authorList>
            <person name="Gan L."/>
        </authorList>
    </citation>
    <scope>NUCLEOTIDE SEQUENCE [LARGE SCALE GENOMIC DNA]</scope>
    <source>
        <strain evidence="7 8">LCB217</strain>
    </source>
</reference>